<keyword evidence="1" id="KW-1133">Transmembrane helix</keyword>
<feature type="transmembrane region" description="Helical" evidence="1">
    <location>
        <begin position="21"/>
        <end position="42"/>
    </location>
</feature>
<dbReference type="AlphaFoldDB" id="A0A3B0YJ58"/>
<feature type="transmembrane region" description="Helical" evidence="1">
    <location>
        <begin position="143"/>
        <end position="163"/>
    </location>
</feature>
<proteinExistence type="predicted"/>
<accession>A0A3B0YJ58</accession>
<name>A0A3B0YJ58_9ZZZZ</name>
<gene>
    <name evidence="2" type="ORF">MNBD_GAMMA15-1796</name>
</gene>
<reference evidence="2" key="1">
    <citation type="submission" date="2018-06" db="EMBL/GenBank/DDBJ databases">
        <authorList>
            <person name="Zhirakovskaya E."/>
        </authorList>
    </citation>
    <scope>NUCLEOTIDE SEQUENCE</scope>
</reference>
<feature type="transmembrane region" description="Helical" evidence="1">
    <location>
        <begin position="95"/>
        <end position="113"/>
    </location>
</feature>
<keyword evidence="1" id="KW-0812">Transmembrane</keyword>
<organism evidence="2">
    <name type="scientific">hydrothermal vent metagenome</name>
    <dbReference type="NCBI Taxonomy" id="652676"/>
    <lineage>
        <taxon>unclassified sequences</taxon>
        <taxon>metagenomes</taxon>
        <taxon>ecological metagenomes</taxon>
    </lineage>
</organism>
<evidence type="ECO:0000313" key="2">
    <source>
        <dbReference type="EMBL" id="VAW79441.1"/>
    </source>
</evidence>
<protein>
    <submittedName>
        <fullName evidence="2">Uncharacterized protein</fullName>
    </submittedName>
</protein>
<dbReference type="EMBL" id="UOFN01000111">
    <property type="protein sequence ID" value="VAW79441.1"/>
    <property type="molecule type" value="Genomic_DNA"/>
</dbReference>
<feature type="transmembrane region" description="Helical" evidence="1">
    <location>
        <begin position="65"/>
        <end position="83"/>
    </location>
</feature>
<sequence>MNPSVRLDSEATLTINSRRTLWTVFLFCALIIALLFFLDYAINWNEGSSRQSIRSMFDTTAEHSIAGWFSATLTFVVAIAAWANVIMVRSTNASIWRRTGWLVITLLFFYLSLDDGAAIHEHLGGGLKQTPVIGEVIGAYDSYSWHIVILPFFIAIGSFMLLFLWKELTHRNERIGILAAFSFLALAVIQDFIEGTTEEYDWFQAAYGMDPYMILHFAKSVEESLEMLGMATFLVVFLSHLMRTFRTITLKFE</sequence>
<feature type="transmembrane region" description="Helical" evidence="1">
    <location>
        <begin position="227"/>
        <end position="245"/>
    </location>
</feature>
<feature type="transmembrane region" description="Helical" evidence="1">
    <location>
        <begin position="175"/>
        <end position="193"/>
    </location>
</feature>
<keyword evidence="1" id="KW-0472">Membrane</keyword>
<evidence type="ECO:0000256" key="1">
    <source>
        <dbReference type="SAM" id="Phobius"/>
    </source>
</evidence>